<dbReference type="STRING" id="990268.JCM19235_4470"/>
<evidence type="ECO:0000313" key="1">
    <source>
        <dbReference type="EMBL" id="GAL20270.1"/>
    </source>
</evidence>
<keyword evidence="2" id="KW-1185">Reference proteome</keyword>
<reference evidence="1 2" key="1">
    <citation type="submission" date="2014-09" db="EMBL/GenBank/DDBJ databases">
        <title>Vibrio maritimus JCM 19235. (C45) whole genome shotgun sequence.</title>
        <authorList>
            <person name="Sawabe T."/>
            <person name="Meirelles P."/>
            <person name="Nakanishi M."/>
            <person name="Sayaka M."/>
            <person name="Hattori M."/>
            <person name="Ohkuma M."/>
        </authorList>
    </citation>
    <scope>NUCLEOTIDE SEQUENCE [LARGE SCALE GENOMIC DNA]</scope>
    <source>
        <strain evidence="2">JCM19235</strain>
    </source>
</reference>
<keyword evidence="1" id="KW-0808">Transferase</keyword>
<name>A0A090RXR9_9VIBR</name>
<dbReference type="EMBL" id="BBMR01000005">
    <property type="protein sequence ID" value="GAL20270.1"/>
    <property type="molecule type" value="Genomic_DNA"/>
</dbReference>
<keyword evidence="1" id="KW-0032">Aminotransferase</keyword>
<dbReference type="AlphaFoldDB" id="A0A090RXR9"/>
<gene>
    <name evidence="1" type="ORF">JCM19235_4470</name>
</gene>
<protein>
    <submittedName>
        <fullName evidence="1">Adenosylmethionine-8-amino-7-oxononanoate aminotransferase</fullName>
        <ecNumber evidence="1">2.6.1.62</ecNumber>
    </submittedName>
</protein>
<dbReference type="Proteomes" id="UP000029228">
    <property type="component" value="Unassembled WGS sequence"/>
</dbReference>
<accession>A0A090RXR9</accession>
<dbReference type="GO" id="GO:0004015">
    <property type="term" value="F:adenosylmethionine-8-amino-7-oxononanoate transaminase activity"/>
    <property type="evidence" value="ECO:0007669"/>
    <property type="project" value="UniProtKB-EC"/>
</dbReference>
<dbReference type="EC" id="2.6.1.62" evidence="1"/>
<organism evidence="1 2">
    <name type="scientific">Vibrio maritimus</name>
    <dbReference type="NCBI Taxonomy" id="990268"/>
    <lineage>
        <taxon>Bacteria</taxon>
        <taxon>Pseudomonadati</taxon>
        <taxon>Pseudomonadota</taxon>
        <taxon>Gammaproteobacteria</taxon>
        <taxon>Vibrionales</taxon>
        <taxon>Vibrionaceae</taxon>
        <taxon>Vibrio</taxon>
    </lineage>
</organism>
<dbReference type="InterPro" id="IPR015422">
    <property type="entry name" value="PyrdxlP-dep_Trfase_small"/>
</dbReference>
<dbReference type="Gene3D" id="3.90.1150.10">
    <property type="entry name" value="Aspartate Aminotransferase, domain 1"/>
    <property type="match status" value="1"/>
</dbReference>
<sequence>MDLDFDRKHIWHPYTSTLNPLSCYPVVSAKGVHLTLENGSDW</sequence>
<proteinExistence type="predicted"/>
<evidence type="ECO:0000313" key="2">
    <source>
        <dbReference type="Proteomes" id="UP000029228"/>
    </source>
</evidence>
<comment type="caution">
    <text evidence="1">The sequence shown here is derived from an EMBL/GenBank/DDBJ whole genome shotgun (WGS) entry which is preliminary data.</text>
</comment>
<reference evidence="1 2" key="2">
    <citation type="submission" date="2014-09" db="EMBL/GenBank/DDBJ databases">
        <authorList>
            <consortium name="NBRP consortium"/>
            <person name="Sawabe T."/>
            <person name="Meirelles P."/>
            <person name="Nakanishi M."/>
            <person name="Sayaka M."/>
            <person name="Hattori M."/>
            <person name="Ohkuma M."/>
        </authorList>
    </citation>
    <scope>NUCLEOTIDE SEQUENCE [LARGE SCALE GENOMIC DNA]</scope>
    <source>
        <strain evidence="2">JCM19235</strain>
    </source>
</reference>